<keyword evidence="1" id="KW-1133">Transmembrane helix</keyword>
<organism evidence="2 3">
    <name type="scientific">Nonlabens mediterrranea</name>
    <dbReference type="NCBI Taxonomy" id="1419947"/>
    <lineage>
        <taxon>Bacteria</taxon>
        <taxon>Pseudomonadati</taxon>
        <taxon>Bacteroidota</taxon>
        <taxon>Flavobacteriia</taxon>
        <taxon>Flavobacteriales</taxon>
        <taxon>Flavobacteriaceae</taxon>
        <taxon>Nonlabens</taxon>
    </lineage>
</organism>
<name>A0ABS0A8F7_9FLAO</name>
<keyword evidence="1" id="KW-0472">Membrane</keyword>
<protein>
    <submittedName>
        <fullName evidence="2">Uncharacterized protein</fullName>
    </submittedName>
</protein>
<evidence type="ECO:0000313" key="2">
    <source>
        <dbReference type="EMBL" id="MBF4985596.1"/>
    </source>
</evidence>
<evidence type="ECO:0000313" key="3">
    <source>
        <dbReference type="Proteomes" id="UP001194729"/>
    </source>
</evidence>
<reference evidence="2 3" key="1">
    <citation type="submission" date="2020-11" db="EMBL/GenBank/DDBJ databases">
        <title>P. mediterranea TC4 genome.</title>
        <authorList>
            <person name="Molmeret M."/>
        </authorList>
    </citation>
    <scope>NUCLEOTIDE SEQUENCE [LARGE SCALE GENOMIC DNA]</scope>
    <source>
        <strain evidence="2 3">TC4</strain>
    </source>
</reference>
<keyword evidence="3" id="KW-1185">Reference proteome</keyword>
<proteinExistence type="predicted"/>
<dbReference type="Proteomes" id="UP001194729">
    <property type="component" value="Unassembled WGS sequence"/>
</dbReference>
<feature type="transmembrane region" description="Helical" evidence="1">
    <location>
        <begin position="79"/>
        <end position="101"/>
    </location>
</feature>
<gene>
    <name evidence="2" type="ORF">FNJ87_15100</name>
</gene>
<comment type="caution">
    <text evidence="2">The sequence shown here is derived from an EMBL/GenBank/DDBJ whole genome shotgun (WGS) entry which is preliminary data.</text>
</comment>
<feature type="transmembrane region" description="Helical" evidence="1">
    <location>
        <begin position="13"/>
        <end position="33"/>
    </location>
</feature>
<sequence>MKYLQELTPINRFAHWNALASFSLGTLSLLSYLIFKQSDLIEIGIVYTIVAVVWNSIVLVMILFAALGQKTSFKETASTIGILLINLPIAFLYFIIIIEYAI</sequence>
<keyword evidence="1" id="KW-0812">Transmembrane</keyword>
<accession>A0ABS0A8F7</accession>
<dbReference type="EMBL" id="JADKYU010000792">
    <property type="protein sequence ID" value="MBF4985596.1"/>
    <property type="molecule type" value="Genomic_DNA"/>
</dbReference>
<evidence type="ECO:0000256" key="1">
    <source>
        <dbReference type="SAM" id="Phobius"/>
    </source>
</evidence>
<feature type="transmembrane region" description="Helical" evidence="1">
    <location>
        <begin position="45"/>
        <end position="67"/>
    </location>
</feature>